<evidence type="ECO:0000256" key="2">
    <source>
        <dbReference type="ARBA" id="ARBA00023002"/>
    </source>
</evidence>
<sequence length="274" mass="29980">MGTDIPLHRIACITGATSGIGEAFARELSDRGWGLILTGRREHLLEKLAGELPGGPPLRLVPGDLRNPQDRQRLLEALKETPGLELVIHNAGYGLDRPFLQASPEEVLALGELHVQSTALLVNQVVPLLCPDRPRRSSSVPPGIILVSSAAAFLPAPGPALYTATKAFIVSLGTALFPELSRRGIALQVLCPGFTRTGFHDHLGWDPQRLQNRGLIRWMAPRDVAKRSLRRLWRPAPGITGRSPVYVPGFSNRLILALARLVPRRIYNALARSW</sequence>
<dbReference type="SUPFAM" id="SSF51735">
    <property type="entry name" value="NAD(P)-binding Rossmann-fold domains"/>
    <property type="match status" value="1"/>
</dbReference>
<dbReference type="InterPro" id="IPR036291">
    <property type="entry name" value="NAD(P)-bd_dom_sf"/>
</dbReference>
<keyword evidence="4" id="KW-1185">Reference proteome</keyword>
<comment type="similarity">
    <text evidence="1">Belongs to the short-chain dehydrogenases/reductases (SDR) family.</text>
</comment>
<dbReference type="PANTHER" id="PTHR44196:SF2">
    <property type="entry name" value="SHORT-CHAIN DEHYDROGENASE-RELATED"/>
    <property type="match status" value="1"/>
</dbReference>
<evidence type="ECO:0000256" key="1">
    <source>
        <dbReference type="ARBA" id="ARBA00006484"/>
    </source>
</evidence>
<dbReference type="AlphaFoldDB" id="A0A2S4JXQ9"/>
<accession>A0A2S4JXQ9</accession>
<dbReference type="Proteomes" id="UP000237350">
    <property type="component" value="Unassembled WGS sequence"/>
</dbReference>
<comment type="caution">
    <text evidence="3">The sequence shown here is derived from an EMBL/GenBank/DDBJ whole genome shotgun (WGS) entry which is preliminary data.</text>
</comment>
<dbReference type="Pfam" id="PF00106">
    <property type="entry name" value="adh_short"/>
    <property type="match status" value="1"/>
</dbReference>
<dbReference type="GO" id="GO:0016491">
    <property type="term" value="F:oxidoreductase activity"/>
    <property type="evidence" value="ECO:0007669"/>
    <property type="project" value="UniProtKB-KW"/>
</dbReference>
<proteinExistence type="inferred from homology"/>
<dbReference type="CDD" id="cd05233">
    <property type="entry name" value="SDR_c"/>
    <property type="match status" value="1"/>
</dbReference>
<dbReference type="InterPro" id="IPR002347">
    <property type="entry name" value="SDR_fam"/>
</dbReference>
<evidence type="ECO:0000313" key="3">
    <source>
        <dbReference type="EMBL" id="POR04308.1"/>
    </source>
</evidence>
<dbReference type="GO" id="GO:0016020">
    <property type="term" value="C:membrane"/>
    <property type="evidence" value="ECO:0007669"/>
    <property type="project" value="TreeGrafter"/>
</dbReference>
<dbReference type="Gene3D" id="3.40.50.720">
    <property type="entry name" value="NAD(P)-binding Rossmann-like Domain"/>
    <property type="match status" value="1"/>
</dbReference>
<dbReference type="PANTHER" id="PTHR44196">
    <property type="entry name" value="DEHYDROGENASE/REDUCTASE SDR FAMILY MEMBER 7B"/>
    <property type="match status" value="1"/>
</dbReference>
<dbReference type="OrthoDB" id="9808814at2"/>
<evidence type="ECO:0008006" key="5">
    <source>
        <dbReference type="Google" id="ProtNLM"/>
    </source>
</evidence>
<name>A0A2S4JXQ9_9SPIO</name>
<dbReference type="RefSeq" id="WP_103679510.1">
    <property type="nucleotide sequence ID" value="NZ_LPWH01000017.1"/>
</dbReference>
<dbReference type="EMBL" id="LPWH01000017">
    <property type="protein sequence ID" value="POR04308.1"/>
    <property type="molecule type" value="Genomic_DNA"/>
</dbReference>
<protein>
    <recommendedName>
        <fullName evidence="5">Short-chain dehydrogenase</fullName>
    </recommendedName>
</protein>
<dbReference type="PRINTS" id="PR00081">
    <property type="entry name" value="GDHRDH"/>
</dbReference>
<keyword evidence="2" id="KW-0560">Oxidoreductase</keyword>
<evidence type="ECO:0000313" key="4">
    <source>
        <dbReference type="Proteomes" id="UP000237350"/>
    </source>
</evidence>
<organism evidence="3 4">
    <name type="scientific">Alkalispirochaeta sphaeroplastigenens</name>
    <dbReference type="NCBI Taxonomy" id="1187066"/>
    <lineage>
        <taxon>Bacteria</taxon>
        <taxon>Pseudomonadati</taxon>
        <taxon>Spirochaetota</taxon>
        <taxon>Spirochaetia</taxon>
        <taxon>Spirochaetales</taxon>
        <taxon>Spirochaetaceae</taxon>
        <taxon>Alkalispirochaeta</taxon>
    </lineage>
</organism>
<gene>
    <name evidence="3" type="ORF">AU468_03320</name>
</gene>
<reference evidence="4" key="1">
    <citation type="submission" date="2015-12" db="EMBL/GenBank/DDBJ databases">
        <authorList>
            <person name="Lodha T.D."/>
            <person name="Chintalapati S."/>
            <person name="Chintalapati V.R."/>
            <person name="Sravanthi T."/>
        </authorList>
    </citation>
    <scope>NUCLEOTIDE SEQUENCE [LARGE SCALE GENOMIC DNA]</scope>
    <source>
        <strain evidence="4">JC133</strain>
    </source>
</reference>